<organism evidence="7 8">
    <name type="scientific">Natronobacterium texcoconense</name>
    <dbReference type="NCBI Taxonomy" id="1095778"/>
    <lineage>
        <taxon>Archaea</taxon>
        <taxon>Methanobacteriati</taxon>
        <taxon>Methanobacteriota</taxon>
        <taxon>Stenosarchaea group</taxon>
        <taxon>Halobacteria</taxon>
        <taxon>Halobacteriales</taxon>
        <taxon>Natrialbaceae</taxon>
        <taxon>Natronobacterium</taxon>
    </lineage>
</organism>
<keyword evidence="3 6" id="KW-0812">Transmembrane</keyword>
<dbReference type="InterPro" id="IPR005171">
    <property type="entry name" value="Cyt_c_oxidase_su4_prok"/>
</dbReference>
<evidence type="ECO:0000256" key="1">
    <source>
        <dbReference type="ARBA" id="ARBA00004651"/>
    </source>
</evidence>
<keyword evidence="5 6" id="KW-0472">Membrane</keyword>
<dbReference type="Proteomes" id="UP000198848">
    <property type="component" value="Unassembled WGS sequence"/>
</dbReference>
<proteinExistence type="predicted"/>
<keyword evidence="8" id="KW-1185">Reference proteome</keyword>
<evidence type="ECO:0000256" key="6">
    <source>
        <dbReference type="SAM" id="Phobius"/>
    </source>
</evidence>
<evidence type="ECO:0000313" key="8">
    <source>
        <dbReference type="Proteomes" id="UP000198848"/>
    </source>
</evidence>
<evidence type="ECO:0000313" key="7">
    <source>
        <dbReference type="EMBL" id="SDR44700.1"/>
    </source>
</evidence>
<dbReference type="GO" id="GO:0005886">
    <property type="term" value="C:plasma membrane"/>
    <property type="evidence" value="ECO:0007669"/>
    <property type="project" value="UniProtKB-SubCell"/>
</dbReference>
<evidence type="ECO:0000256" key="5">
    <source>
        <dbReference type="ARBA" id="ARBA00023136"/>
    </source>
</evidence>
<keyword evidence="2" id="KW-1003">Cell membrane</keyword>
<reference evidence="8" key="1">
    <citation type="submission" date="2016-10" db="EMBL/GenBank/DDBJ databases">
        <authorList>
            <person name="Varghese N."/>
            <person name="Submissions S."/>
        </authorList>
    </citation>
    <scope>NUCLEOTIDE SEQUENCE [LARGE SCALE GENOMIC DNA]</scope>
    <source>
        <strain evidence="8">DSM 24767</strain>
    </source>
</reference>
<dbReference type="Pfam" id="PF03626">
    <property type="entry name" value="COX4_pro"/>
    <property type="match status" value="1"/>
</dbReference>
<dbReference type="EMBL" id="FNLC01000008">
    <property type="protein sequence ID" value="SDR44700.1"/>
    <property type="molecule type" value="Genomic_DNA"/>
</dbReference>
<evidence type="ECO:0000256" key="2">
    <source>
        <dbReference type="ARBA" id="ARBA00022475"/>
    </source>
</evidence>
<dbReference type="OrthoDB" id="201875at2157"/>
<accession>A0A1H1J4I4</accession>
<comment type="subcellular location">
    <subcellularLocation>
        <location evidence="1">Cell membrane</location>
        <topology evidence="1">Multi-pass membrane protein</topology>
    </subcellularLocation>
</comment>
<evidence type="ECO:0000256" key="3">
    <source>
        <dbReference type="ARBA" id="ARBA00022692"/>
    </source>
</evidence>
<name>A0A1H1J4I4_NATTX</name>
<feature type="transmembrane region" description="Helical" evidence="6">
    <location>
        <begin position="65"/>
        <end position="85"/>
    </location>
</feature>
<gene>
    <name evidence="7" type="ORF">SAMN04489842_4104</name>
</gene>
<feature type="transmembrane region" description="Helical" evidence="6">
    <location>
        <begin position="7"/>
        <end position="25"/>
    </location>
</feature>
<sequence length="86" mass="9385">MADVRTYALIYVVLLVLGTGKFVFFTFDFAYATAMGATILLAIAKAGLIAGYYQHLIEEPRAVSYMMGVALFMVFLLTVAAGYSIQ</sequence>
<evidence type="ECO:0000256" key="4">
    <source>
        <dbReference type="ARBA" id="ARBA00022989"/>
    </source>
</evidence>
<dbReference type="RefSeq" id="WP_090386127.1">
    <property type="nucleotide sequence ID" value="NZ_FNLC01000008.1"/>
</dbReference>
<keyword evidence="4 6" id="KW-1133">Transmembrane helix</keyword>
<protein>
    <submittedName>
        <fullName evidence="7">Cytochrome C oxidase subunit IV</fullName>
    </submittedName>
</protein>
<dbReference type="STRING" id="1095778.SAMN04489842_4104"/>
<dbReference type="AlphaFoldDB" id="A0A1H1J4I4"/>
<feature type="transmembrane region" description="Helical" evidence="6">
    <location>
        <begin position="31"/>
        <end position="53"/>
    </location>
</feature>